<gene>
    <name evidence="7" type="ORF">AJ79_03403</name>
</gene>
<dbReference type="EMBL" id="PDNB01000041">
    <property type="protein sequence ID" value="PGH13835.1"/>
    <property type="molecule type" value="Genomic_DNA"/>
</dbReference>
<sequence length="445" mass="50203">MKRRHVQFNLNKLAEIAAKAVGASQCVKVEKCLDGLFNKAYIFTLNNGKEVVGKVPNPNAGMPHFTTASEVATMDFVRNVLRTPVPEVYTWSSRADGPVGPEYIIMEKLTGIPLAQVWQSLDVRDRVNIAQKVLNYQKRWTTVKISRFGSLYYSNDVSCSFPSSEPLYIEEGQNIKNDKFAIGPSIGREWIDEGKSALSCERGPWSSVLDYHRAAVPREKAAAEDFQEPPKQLVVMYISCLYVPTRSKKLAAINSYSQILPLLLPSEQELNTGHLWHDDLHYENVYVNPERPTETVGIIDWKSVEITPLYNHSLDPDFLGYEGPEIGDDLARPVLNTKGLDQEGKKLAIKKYHDEAIMIAWRMLVRGKNPAQYRGIQFRNSTAGHLLNLAQNISVLGEAHFRALLLDIGDEWSSFSNKEFPLRFSAEEIEEIRRDMEGAAEGIGF</sequence>
<dbReference type="InterPro" id="IPR011009">
    <property type="entry name" value="Kinase-like_dom_sf"/>
</dbReference>
<dbReference type="PANTHER" id="PTHR36091">
    <property type="entry name" value="ALTERED INHERITANCE OF MITOCHONDRIA PROTEIN 9, MITOCHONDRIAL"/>
    <property type="match status" value="1"/>
</dbReference>
<evidence type="ECO:0000313" key="7">
    <source>
        <dbReference type="EMBL" id="PGH13835.1"/>
    </source>
</evidence>
<dbReference type="OrthoDB" id="2831558at2759"/>
<evidence type="ECO:0000256" key="6">
    <source>
        <dbReference type="ARBA" id="ARBA00031849"/>
    </source>
</evidence>
<evidence type="ECO:0000256" key="1">
    <source>
        <dbReference type="ARBA" id="ARBA00004173"/>
    </source>
</evidence>
<dbReference type="SUPFAM" id="SSF56112">
    <property type="entry name" value="Protein kinase-like (PK-like)"/>
    <property type="match status" value="1"/>
</dbReference>
<proteinExistence type="inferred from homology"/>
<keyword evidence="4" id="KW-0809">Transit peptide</keyword>
<evidence type="ECO:0000256" key="2">
    <source>
        <dbReference type="ARBA" id="ARBA00005543"/>
    </source>
</evidence>
<dbReference type="PANTHER" id="PTHR36091:SF1">
    <property type="entry name" value="ALTERED INHERITANCE OF MITOCHONDRIA PROTEIN 9, MITOCHONDRIAL"/>
    <property type="match status" value="1"/>
</dbReference>
<comment type="subcellular location">
    <subcellularLocation>
        <location evidence="1">Mitochondrion</location>
    </subcellularLocation>
</comment>
<keyword evidence="5" id="KW-0496">Mitochondrion</keyword>
<dbReference type="STRING" id="1447875.A0A2B7XY16"/>
<keyword evidence="8" id="KW-1185">Reference proteome</keyword>
<name>A0A2B7XY16_9EURO</name>
<protein>
    <recommendedName>
        <fullName evidence="3">Altered inheritance of mitochondria protein 9, mitochondrial</fullName>
    </recommendedName>
    <alternativeName>
        <fullName evidence="6">Found in mitochondrial proteome protein 29</fullName>
    </alternativeName>
</protein>
<accession>A0A2B7XY16</accession>
<reference evidence="7 8" key="1">
    <citation type="submission" date="2017-10" db="EMBL/GenBank/DDBJ databases">
        <title>Comparative genomics in systemic dimorphic fungi from Ajellomycetaceae.</title>
        <authorList>
            <person name="Munoz J.F."/>
            <person name="Mcewen J.G."/>
            <person name="Clay O.K."/>
            <person name="Cuomo C.A."/>
        </authorList>
    </citation>
    <scope>NUCLEOTIDE SEQUENCE [LARGE SCALE GENOMIC DNA]</scope>
    <source>
        <strain evidence="7 8">UAMH5409</strain>
    </source>
</reference>
<evidence type="ECO:0000256" key="4">
    <source>
        <dbReference type="ARBA" id="ARBA00022946"/>
    </source>
</evidence>
<dbReference type="GO" id="GO:0005739">
    <property type="term" value="C:mitochondrion"/>
    <property type="evidence" value="ECO:0007669"/>
    <property type="project" value="UniProtKB-SubCell"/>
</dbReference>
<evidence type="ECO:0000256" key="5">
    <source>
        <dbReference type="ARBA" id="ARBA00023128"/>
    </source>
</evidence>
<evidence type="ECO:0000313" key="8">
    <source>
        <dbReference type="Proteomes" id="UP000223968"/>
    </source>
</evidence>
<comment type="caution">
    <text evidence="7">The sequence shown here is derived from an EMBL/GenBank/DDBJ whole genome shotgun (WGS) entry which is preliminary data.</text>
</comment>
<organism evidence="7 8">
    <name type="scientific">Helicocarpus griseus UAMH5409</name>
    <dbReference type="NCBI Taxonomy" id="1447875"/>
    <lineage>
        <taxon>Eukaryota</taxon>
        <taxon>Fungi</taxon>
        <taxon>Dikarya</taxon>
        <taxon>Ascomycota</taxon>
        <taxon>Pezizomycotina</taxon>
        <taxon>Eurotiomycetes</taxon>
        <taxon>Eurotiomycetidae</taxon>
        <taxon>Onygenales</taxon>
        <taxon>Ajellomycetaceae</taxon>
        <taxon>Helicocarpus</taxon>
    </lineage>
</organism>
<dbReference type="AlphaFoldDB" id="A0A2B7XY16"/>
<dbReference type="InterPro" id="IPR051035">
    <property type="entry name" value="Mito_inheritance_9"/>
</dbReference>
<dbReference type="Proteomes" id="UP000223968">
    <property type="component" value="Unassembled WGS sequence"/>
</dbReference>
<comment type="similarity">
    <text evidence="2">Belongs to the AIM9 family.</text>
</comment>
<evidence type="ECO:0000256" key="3">
    <source>
        <dbReference type="ARBA" id="ARBA00016197"/>
    </source>
</evidence>